<organism evidence="2 3">
    <name type="scientific">Halobacillus alkaliphilus</name>
    <dbReference type="NCBI Taxonomy" id="396056"/>
    <lineage>
        <taxon>Bacteria</taxon>
        <taxon>Bacillati</taxon>
        <taxon>Bacillota</taxon>
        <taxon>Bacilli</taxon>
        <taxon>Bacillales</taxon>
        <taxon>Bacillaceae</taxon>
        <taxon>Halobacillus</taxon>
    </lineage>
</organism>
<proteinExistence type="predicted"/>
<feature type="transmembrane region" description="Helical" evidence="1">
    <location>
        <begin position="83"/>
        <end position="105"/>
    </location>
</feature>
<name>A0A1I2LJN4_9BACI</name>
<feature type="transmembrane region" description="Helical" evidence="1">
    <location>
        <begin position="33"/>
        <end position="52"/>
    </location>
</feature>
<evidence type="ECO:0000313" key="3">
    <source>
        <dbReference type="Proteomes" id="UP000198897"/>
    </source>
</evidence>
<evidence type="ECO:0008006" key="4">
    <source>
        <dbReference type="Google" id="ProtNLM"/>
    </source>
</evidence>
<dbReference type="AlphaFoldDB" id="A0A1I2LJN4"/>
<keyword evidence="3" id="KW-1185">Reference proteome</keyword>
<protein>
    <recommendedName>
        <fullName evidence="4">DUF340 domain-containing protein</fullName>
    </recommendedName>
</protein>
<dbReference type="Proteomes" id="UP000198897">
    <property type="component" value="Unassembled WGS sequence"/>
</dbReference>
<keyword evidence="1" id="KW-0472">Membrane</keyword>
<feature type="transmembrane region" description="Helical" evidence="1">
    <location>
        <begin position="7"/>
        <end position="27"/>
    </location>
</feature>
<evidence type="ECO:0000313" key="2">
    <source>
        <dbReference type="EMBL" id="SFF79293.1"/>
    </source>
</evidence>
<evidence type="ECO:0000256" key="1">
    <source>
        <dbReference type="SAM" id="Phobius"/>
    </source>
</evidence>
<feature type="transmembrane region" description="Helical" evidence="1">
    <location>
        <begin position="117"/>
        <end position="139"/>
    </location>
</feature>
<dbReference type="RefSeq" id="WP_089751415.1">
    <property type="nucleotide sequence ID" value="NZ_FOOG01000009.1"/>
</dbReference>
<dbReference type="OrthoDB" id="6443879at2"/>
<reference evidence="3" key="1">
    <citation type="submission" date="2016-10" db="EMBL/GenBank/DDBJ databases">
        <authorList>
            <person name="Varghese N."/>
            <person name="Submissions S."/>
        </authorList>
    </citation>
    <scope>NUCLEOTIDE SEQUENCE [LARGE SCALE GENOMIC DNA]</scope>
    <source>
        <strain evidence="3">FP5</strain>
    </source>
</reference>
<gene>
    <name evidence="2" type="ORF">SAMN05216353_10954</name>
</gene>
<sequence length="150" mass="16333">MLKNIQEWLLLLIIFGVTSLLGNWIGYDIMPLAAAPGMLVLVLVCLAGFILHRLIPIEFPSVAYIAIIGVLISMPWMPGSDYIVAWTNEVQLLALTTPILAYAGIAIGRSWTDFVRLGWRTIVVASLVLIGTFLGSALISELILSLQGII</sequence>
<accession>A0A1I2LJN4</accession>
<keyword evidence="1" id="KW-0812">Transmembrane</keyword>
<dbReference type="EMBL" id="FOOG01000009">
    <property type="protein sequence ID" value="SFF79293.1"/>
    <property type="molecule type" value="Genomic_DNA"/>
</dbReference>
<keyword evidence="1" id="KW-1133">Transmembrane helix</keyword>
<feature type="transmembrane region" description="Helical" evidence="1">
    <location>
        <begin position="59"/>
        <end position="77"/>
    </location>
</feature>